<keyword evidence="1" id="KW-0812">Transmembrane</keyword>
<organism evidence="2 3">
    <name type="scientific">Ureibacillus xyleni</name>
    <dbReference type="NCBI Taxonomy" id="614648"/>
    <lineage>
        <taxon>Bacteria</taxon>
        <taxon>Bacillati</taxon>
        <taxon>Bacillota</taxon>
        <taxon>Bacilli</taxon>
        <taxon>Bacillales</taxon>
        <taxon>Caryophanaceae</taxon>
        <taxon>Ureibacillus</taxon>
    </lineage>
</organism>
<sequence>MMLIPLLYLFVCITLLCLLLLFPGVAHEGTDLGIELFMEALFPYLLPYLILTQWFIRLTPNTNNSLSRFKLYFKTYGISALGGFPTGAATITYLKKSKQISLKEANILLSICHSPSPLFVLGFVGNDLLNDTTFSWQYLFLYHIVSLIILGCFYFYFGQGKSETLNFTDIKSTKQQNPFTSSIKDSIPTVLVVGSTIIFFTTIYTVVIHSVKSFFPEIHNGIMLSLAAMLEMTNGLKIGQEMFSGQPTLLLVILALFLTSQSLSIHMQVAVIAKSEQLSLKPYTIMRIFYTLLIPLLYYLIFL</sequence>
<feature type="transmembrane region" description="Helical" evidence="1">
    <location>
        <begin position="285"/>
        <end position="302"/>
    </location>
</feature>
<proteinExistence type="predicted"/>
<dbReference type="EMBL" id="OBMQ01000001">
    <property type="protein sequence ID" value="SOB92299.1"/>
    <property type="molecule type" value="Genomic_DNA"/>
</dbReference>
<keyword evidence="1" id="KW-1133">Transmembrane helix</keyword>
<evidence type="ECO:0008006" key="4">
    <source>
        <dbReference type="Google" id="ProtNLM"/>
    </source>
</evidence>
<feature type="transmembrane region" description="Helical" evidence="1">
    <location>
        <begin position="6"/>
        <end position="24"/>
    </location>
</feature>
<feature type="transmembrane region" description="Helical" evidence="1">
    <location>
        <begin position="218"/>
        <end position="236"/>
    </location>
</feature>
<evidence type="ECO:0000256" key="1">
    <source>
        <dbReference type="SAM" id="Phobius"/>
    </source>
</evidence>
<feature type="transmembrane region" description="Helical" evidence="1">
    <location>
        <begin position="248"/>
        <end position="273"/>
    </location>
</feature>
<keyword evidence="3" id="KW-1185">Reference proteome</keyword>
<evidence type="ECO:0000313" key="3">
    <source>
        <dbReference type="Proteomes" id="UP000219636"/>
    </source>
</evidence>
<protein>
    <recommendedName>
        <fullName evidence="4">Sporulation integral membrane protein YlbJ</fullName>
    </recommendedName>
</protein>
<keyword evidence="1" id="KW-0472">Membrane</keyword>
<feature type="transmembrane region" description="Helical" evidence="1">
    <location>
        <begin position="187"/>
        <end position="206"/>
    </location>
</feature>
<gene>
    <name evidence="2" type="ORF">SAMN05880501_101476</name>
</gene>
<dbReference type="Proteomes" id="UP000219636">
    <property type="component" value="Unassembled WGS sequence"/>
</dbReference>
<feature type="transmembrane region" description="Helical" evidence="1">
    <location>
        <begin position="76"/>
        <end position="94"/>
    </location>
</feature>
<evidence type="ECO:0000313" key="2">
    <source>
        <dbReference type="EMBL" id="SOB92299.1"/>
    </source>
</evidence>
<feature type="transmembrane region" description="Helical" evidence="1">
    <location>
        <begin position="136"/>
        <end position="157"/>
    </location>
</feature>
<accession>A0A285RF33</accession>
<reference evidence="3" key="1">
    <citation type="submission" date="2017-08" db="EMBL/GenBank/DDBJ databases">
        <authorList>
            <person name="Varghese N."/>
            <person name="Submissions S."/>
        </authorList>
    </citation>
    <scope>NUCLEOTIDE SEQUENCE [LARGE SCALE GENOMIC DNA]</scope>
    <source>
        <strain evidence="3">JC22</strain>
    </source>
</reference>
<name>A0A285RF33_9BACL</name>
<dbReference type="AlphaFoldDB" id="A0A285RF33"/>
<feature type="transmembrane region" description="Helical" evidence="1">
    <location>
        <begin position="36"/>
        <end position="56"/>
    </location>
</feature>